<name>A0A5D4T692_9BACI</name>
<organism evidence="2 3">
    <name type="scientific">Sutcliffiella horikoshii</name>
    <dbReference type="NCBI Taxonomy" id="79883"/>
    <lineage>
        <taxon>Bacteria</taxon>
        <taxon>Bacillati</taxon>
        <taxon>Bacillota</taxon>
        <taxon>Bacilli</taxon>
        <taxon>Bacillales</taxon>
        <taxon>Bacillaceae</taxon>
        <taxon>Sutcliffiella</taxon>
    </lineage>
</organism>
<dbReference type="OrthoDB" id="9812611at2"/>
<protein>
    <submittedName>
        <fullName evidence="2">BRO family protein</fullName>
    </submittedName>
</protein>
<dbReference type="InterPro" id="IPR003497">
    <property type="entry name" value="BRO_N_domain"/>
</dbReference>
<dbReference type="Pfam" id="PF02498">
    <property type="entry name" value="Bro-N"/>
    <property type="match status" value="1"/>
</dbReference>
<dbReference type="InterPro" id="IPR005039">
    <property type="entry name" value="Ant_C"/>
</dbReference>
<evidence type="ECO:0000313" key="2">
    <source>
        <dbReference type="EMBL" id="TYS69716.1"/>
    </source>
</evidence>
<dbReference type="PANTHER" id="PTHR36180:SF2">
    <property type="entry name" value="BRO FAMILY PROTEIN"/>
    <property type="match status" value="1"/>
</dbReference>
<dbReference type="PROSITE" id="PS51750">
    <property type="entry name" value="BRO_N"/>
    <property type="match status" value="1"/>
</dbReference>
<dbReference type="GO" id="GO:0003677">
    <property type="term" value="F:DNA binding"/>
    <property type="evidence" value="ECO:0007669"/>
    <property type="project" value="InterPro"/>
</dbReference>
<evidence type="ECO:0000259" key="1">
    <source>
        <dbReference type="PROSITE" id="PS51750"/>
    </source>
</evidence>
<dbReference type="SMART" id="SM01040">
    <property type="entry name" value="Bro-N"/>
    <property type="match status" value="1"/>
</dbReference>
<sequence>MNNLRVFSSAEFGQLEIMVIDGKEYFPATDVAKMLNYSNPHKALTNHCRYLTKREVPHPQSEGKTIEKNFIPEGDVYRLIIGAASQSKNKQVKKKAEQFEHWIFDEVLPDIRKHGLYASESLLNDILKNPDLGIKIFTEYKEAKDRAKKLELENAQHKQIIGELKPKASYYDLVLQNKSVVPISLIAKDYGLSARKLNALLHELGVQYKMGKTWLLYQKYAEMGYTQSKTHAIDAERSVMHTYWTQKGRLFLYELLKREKGLVPLIERTNKTA</sequence>
<dbReference type="EMBL" id="VTEV01000002">
    <property type="protein sequence ID" value="TYS69716.1"/>
    <property type="molecule type" value="Genomic_DNA"/>
</dbReference>
<feature type="domain" description="Bro-N" evidence="1">
    <location>
        <begin position="1"/>
        <end position="115"/>
    </location>
</feature>
<dbReference type="AlphaFoldDB" id="A0A5D4T692"/>
<dbReference type="PANTHER" id="PTHR36180">
    <property type="entry name" value="DNA-BINDING PROTEIN-RELATED-RELATED"/>
    <property type="match status" value="1"/>
</dbReference>
<evidence type="ECO:0000313" key="3">
    <source>
        <dbReference type="Proteomes" id="UP000322524"/>
    </source>
</evidence>
<accession>A0A5D4T692</accession>
<dbReference type="Proteomes" id="UP000322524">
    <property type="component" value="Unassembled WGS sequence"/>
</dbReference>
<dbReference type="RefSeq" id="WP_148987277.1">
    <property type="nucleotide sequence ID" value="NZ_VTEV01000002.1"/>
</dbReference>
<dbReference type="Pfam" id="PF03374">
    <property type="entry name" value="ANT"/>
    <property type="match status" value="1"/>
</dbReference>
<reference evidence="2 3" key="1">
    <citation type="submission" date="2019-08" db="EMBL/GenBank/DDBJ databases">
        <title>Bacillus genomes from the desert of Cuatro Cienegas, Coahuila.</title>
        <authorList>
            <person name="Olmedo-Alvarez G."/>
        </authorList>
    </citation>
    <scope>NUCLEOTIDE SEQUENCE [LARGE SCALE GENOMIC DNA]</scope>
    <source>
        <strain evidence="2 3">CH28_1T</strain>
    </source>
</reference>
<proteinExistence type="predicted"/>
<gene>
    <name evidence="2" type="ORF">FZC76_05620</name>
</gene>
<comment type="caution">
    <text evidence="2">The sequence shown here is derived from an EMBL/GenBank/DDBJ whole genome shotgun (WGS) entry which is preliminary data.</text>
</comment>